<keyword evidence="2" id="KW-1003">Cell membrane</keyword>
<evidence type="ECO:0000256" key="3">
    <source>
        <dbReference type="ARBA" id="ARBA00022692"/>
    </source>
</evidence>
<dbReference type="InterPro" id="IPR036938">
    <property type="entry name" value="PAP2/HPO_sf"/>
</dbReference>
<reference evidence="8 9" key="1">
    <citation type="submission" date="2024-09" db="EMBL/GenBank/DDBJ databases">
        <authorList>
            <person name="Lee S.D."/>
        </authorList>
    </citation>
    <scope>NUCLEOTIDE SEQUENCE [LARGE SCALE GENOMIC DNA]</scope>
    <source>
        <strain evidence="8 9">N8-3</strain>
    </source>
</reference>
<dbReference type="SUPFAM" id="SSF111331">
    <property type="entry name" value="NAD kinase/diacylglycerol kinase-like"/>
    <property type="match status" value="1"/>
</dbReference>
<dbReference type="InterPro" id="IPR001206">
    <property type="entry name" value="Diacylglycerol_kinase_cat_dom"/>
</dbReference>
<dbReference type="Pfam" id="PF01569">
    <property type="entry name" value="PAP2"/>
    <property type="match status" value="1"/>
</dbReference>
<dbReference type="PROSITE" id="PS50146">
    <property type="entry name" value="DAGK"/>
    <property type="match status" value="1"/>
</dbReference>
<dbReference type="Proteomes" id="UP001592531">
    <property type="component" value="Unassembled WGS sequence"/>
</dbReference>
<gene>
    <name evidence="8" type="ORF">ACEZDE_26855</name>
</gene>
<dbReference type="SUPFAM" id="SSF48317">
    <property type="entry name" value="Acid phosphatase/Vanadium-dependent haloperoxidase"/>
    <property type="match status" value="1"/>
</dbReference>
<dbReference type="InterPro" id="IPR000326">
    <property type="entry name" value="PAP2/HPO"/>
</dbReference>
<evidence type="ECO:0000313" key="9">
    <source>
        <dbReference type="Proteomes" id="UP001592531"/>
    </source>
</evidence>
<evidence type="ECO:0000256" key="6">
    <source>
        <dbReference type="ARBA" id="ARBA00023136"/>
    </source>
</evidence>
<dbReference type="PANTHER" id="PTHR14969:SF62">
    <property type="entry name" value="DECAPRENYLPHOSPHORYL-5-PHOSPHORIBOSE PHOSPHATASE RV3807C-RELATED"/>
    <property type="match status" value="1"/>
</dbReference>
<comment type="subcellular location">
    <subcellularLocation>
        <location evidence="1">Cell membrane</location>
        <topology evidence="1">Multi-pass membrane protein</topology>
    </subcellularLocation>
</comment>
<evidence type="ECO:0000313" key="8">
    <source>
        <dbReference type="EMBL" id="MFC1420235.1"/>
    </source>
</evidence>
<dbReference type="SMART" id="SM00046">
    <property type="entry name" value="DAGKc"/>
    <property type="match status" value="1"/>
</dbReference>
<name>A0ABV6W2K7_9ACTN</name>
<dbReference type="EMBL" id="JBHFAB010000024">
    <property type="protein sequence ID" value="MFC1420235.1"/>
    <property type="molecule type" value="Genomic_DNA"/>
</dbReference>
<evidence type="ECO:0000256" key="2">
    <source>
        <dbReference type="ARBA" id="ARBA00022475"/>
    </source>
</evidence>
<dbReference type="PANTHER" id="PTHR14969">
    <property type="entry name" value="SPHINGOSINE-1-PHOSPHATE PHOSPHOHYDROLASE"/>
    <property type="match status" value="1"/>
</dbReference>
<dbReference type="SMART" id="SM00014">
    <property type="entry name" value="acidPPc"/>
    <property type="match status" value="1"/>
</dbReference>
<dbReference type="Gene3D" id="3.40.50.10330">
    <property type="entry name" value="Probable inorganic polyphosphate/atp-NAD kinase, domain 1"/>
    <property type="match status" value="1"/>
</dbReference>
<dbReference type="Gene3D" id="1.20.144.10">
    <property type="entry name" value="Phosphatidic acid phosphatase type 2/haloperoxidase"/>
    <property type="match status" value="1"/>
</dbReference>
<dbReference type="Pfam" id="PF00781">
    <property type="entry name" value="DAGK_cat"/>
    <property type="match status" value="1"/>
</dbReference>
<evidence type="ECO:0000256" key="4">
    <source>
        <dbReference type="ARBA" id="ARBA00022801"/>
    </source>
</evidence>
<keyword evidence="4" id="KW-0378">Hydrolase</keyword>
<evidence type="ECO:0000256" key="1">
    <source>
        <dbReference type="ARBA" id="ARBA00004651"/>
    </source>
</evidence>
<evidence type="ECO:0000259" key="7">
    <source>
        <dbReference type="PROSITE" id="PS50146"/>
    </source>
</evidence>
<dbReference type="InterPro" id="IPR016064">
    <property type="entry name" value="NAD/diacylglycerol_kinase_sf"/>
</dbReference>
<dbReference type="RefSeq" id="WP_380541076.1">
    <property type="nucleotide sequence ID" value="NZ_JBHFAB010000024.1"/>
</dbReference>
<organism evidence="8 9">
    <name type="scientific">Streptacidiphilus cavernicola</name>
    <dbReference type="NCBI Taxonomy" id="3342716"/>
    <lineage>
        <taxon>Bacteria</taxon>
        <taxon>Bacillati</taxon>
        <taxon>Actinomycetota</taxon>
        <taxon>Actinomycetes</taxon>
        <taxon>Kitasatosporales</taxon>
        <taxon>Streptomycetaceae</taxon>
        <taxon>Streptacidiphilus</taxon>
    </lineage>
</organism>
<keyword evidence="9" id="KW-1185">Reference proteome</keyword>
<evidence type="ECO:0000256" key="5">
    <source>
        <dbReference type="ARBA" id="ARBA00022989"/>
    </source>
</evidence>
<dbReference type="Gene3D" id="2.60.200.40">
    <property type="match status" value="1"/>
</dbReference>
<sequence length="498" mass="52107">MRRRLQSFDLRLFERVAAAHPRGLDPVLPRLGRSANYGGLWVAGALALGLSRNRGARRAAMRGVGSLALASTAANVVAKQLIGRRRPVTTTVPMARRLLRPPVTTSFPSGHAASAAAFATAVTLESPRLGAVAVPLAAAVAASRVYTGAHYPGDVLAGAALGAGVAALTLRWWPLRDDAPAHAARARVRVPALPQGRGLVVVVNNSSGGAGSVEAELRDRLPRAELRVREEEQDLLVLLRQAAADVRAAGGAGALGVAGGDGTVNAAARIAAEHRLPLAVFPGGTLNHFAADLGVFTLDDAAAAVELGHGGSVDLGRVTPKGSVADGGEEAQSSYFLNTFSIGVYPELVRARESLQKYIGKWPALGVGLIRVLAQGRPTRAVVDGRERSLWLLFAGNGRYDPPGFAPSFRQSLDDGVLDIRAVDGSHPLARTRLVAAFVTGTLARSRVYQAATVSSLRIDGIHDTAHFANDGEITPAADTLILDKAERALSVYLPQHD</sequence>
<dbReference type="InterPro" id="IPR017438">
    <property type="entry name" value="ATP-NAD_kinase_N"/>
</dbReference>
<keyword evidence="5" id="KW-1133">Transmembrane helix</keyword>
<keyword evidence="3" id="KW-0812">Transmembrane</keyword>
<protein>
    <submittedName>
        <fullName evidence="8">Phosphatase PAP2 family protein</fullName>
    </submittedName>
</protein>
<comment type="caution">
    <text evidence="8">The sequence shown here is derived from an EMBL/GenBank/DDBJ whole genome shotgun (WGS) entry which is preliminary data.</text>
</comment>
<proteinExistence type="predicted"/>
<keyword evidence="6" id="KW-0472">Membrane</keyword>
<dbReference type="CDD" id="cd01610">
    <property type="entry name" value="PAP2_like"/>
    <property type="match status" value="1"/>
</dbReference>
<feature type="domain" description="DAGKc" evidence="7">
    <location>
        <begin position="194"/>
        <end position="322"/>
    </location>
</feature>
<accession>A0ABV6W2K7</accession>